<evidence type="ECO:0008006" key="3">
    <source>
        <dbReference type="Google" id="ProtNLM"/>
    </source>
</evidence>
<sequence>MLYKFKSKATADLIMTEPVGDRLLRLIGREPAPQGILLLADMPAALEALHAAIEADEAARRAAAESDDEAVQAEAAARDRISLRQRAWPFVEVIKRAQSGRADLVWGV</sequence>
<proteinExistence type="predicted"/>
<evidence type="ECO:0000313" key="2">
    <source>
        <dbReference type="Proteomes" id="UP001057498"/>
    </source>
</evidence>
<evidence type="ECO:0000313" key="1">
    <source>
        <dbReference type="EMBL" id="BDI08204.1"/>
    </source>
</evidence>
<gene>
    <name evidence="1" type="ORF">CATMQ487_51740</name>
</gene>
<dbReference type="RefSeq" id="WP_251971325.1">
    <property type="nucleotide sequence ID" value="NZ_AP025730.1"/>
</dbReference>
<dbReference type="Pfam" id="PF08895">
    <property type="entry name" value="DUF1840"/>
    <property type="match status" value="1"/>
</dbReference>
<reference evidence="1" key="1">
    <citation type="submission" date="2022-04" db="EMBL/GenBank/DDBJ databases">
        <title>Whole genome sequence of Sphaerotilus sp. FB-5.</title>
        <authorList>
            <person name="Takeda M."/>
            <person name="Narihara S."/>
            <person name="Akimoto M."/>
            <person name="Akimoto R."/>
            <person name="Nishiyashiki S."/>
            <person name="Murakami T."/>
        </authorList>
    </citation>
    <scope>NUCLEOTIDE SEQUENCE</scope>
    <source>
        <strain evidence="1">FB-5</strain>
    </source>
</reference>
<dbReference type="InterPro" id="IPR014991">
    <property type="entry name" value="DUF1840"/>
</dbReference>
<name>A0ABM7YU82_9BURK</name>
<dbReference type="Proteomes" id="UP001057498">
    <property type="component" value="Chromosome"/>
</dbReference>
<protein>
    <recommendedName>
        <fullName evidence="3">DUF1840 domain-containing protein</fullName>
    </recommendedName>
</protein>
<keyword evidence="2" id="KW-1185">Reference proteome</keyword>
<dbReference type="EMBL" id="AP025730">
    <property type="protein sequence ID" value="BDI08204.1"/>
    <property type="molecule type" value="Genomic_DNA"/>
</dbReference>
<organism evidence="1 2">
    <name type="scientific">Sphaerotilus microaerophilus</name>
    <dbReference type="NCBI Taxonomy" id="2914710"/>
    <lineage>
        <taxon>Bacteria</taxon>
        <taxon>Pseudomonadati</taxon>
        <taxon>Pseudomonadota</taxon>
        <taxon>Betaproteobacteria</taxon>
        <taxon>Burkholderiales</taxon>
        <taxon>Sphaerotilaceae</taxon>
        <taxon>Sphaerotilus</taxon>
    </lineage>
</organism>
<accession>A0ABM7YU82</accession>